<dbReference type="EMBL" id="BARS01031706">
    <property type="protein sequence ID" value="GAG21185.1"/>
    <property type="molecule type" value="Genomic_DNA"/>
</dbReference>
<proteinExistence type="predicted"/>
<organism evidence="1">
    <name type="scientific">marine sediment metagenome</name>
    <dbReference type="NCBI Taxonomy" id="412755"/>
    <lineage>
        <taxon>unclassified sequences</taxon>
        <taxon>metagenomes</taxon>
        <taxon>ecological metagenomes</taxon>
    </lineage>
</organism>
<sequence>RLLWLDASVAAGFLEYYTGSAGKLRNRSVTTATAGG</sequence>
<gene>
    <name evidence="1" type="ORF">S01H1_49307</name>
</gene>
<evidence type="ECO:0000313" key="1">
    <source>
        <dbReference type="EMBL" id="GAG21185.1"/>
    </source>
</evidence>
<comment type="caution">
    <text evidence="1">The sequence shown here is derived from an EMBL/GenBank/DDBJ whole genome shotgun (WGS) entry which is preliminary data.</text>
</comment>
<protein>
    <submittedName>
        <fullName evidence="1">Uncharacterized protein</fullName>
    </submittedName>
</protein>
<accession>X0VSH4</accession>
<dbReference type="AlphaFoldDB" id="X0VSH4"/>
<name>X0VSH4_9ZZZZ</name>
<reference evidence="1" key="1">
    <citation type="journal article" date="2014" name="Front. Microbiol.">
        <title>High frequency of phylogenetically diverse reductive dehalogenase-homologous genes in deep subseafloor sedimentary metagenomes.</title>
        <authorList>
            <person name="Kawai M."/>
            <person name="Futagami T."/>
            <person name="Toyoda A."/>
            <person name="Takaki Y."/>
            <person name="Nishi S."/>
            <person name="Hori S."/>
            <person name="Arai W."/>
            <person name="Tsubouchi T."/>
            <person name="Morono Y."/>
            <person name="Uchiyama I."/>
            <person name="Ito T."/>
            <person name="Fujiyama A."/>
            <person name="Inagaki F."/>
            <person name="Takami H."/>
        </authorList>
    </citation>
    <scope>NUCLEOTIDE SEQUENCE</scope>
    <source>
        <strain evidence="1">Expedition CK06-06</strain>
    </source>
</reference>
<feature type="non-terminal residue" evidence="1">
    <location>
        <position position="1"/>
    </location>
</feature>